<comment type="catalytic activity">
    <reaction evidence="2">
        <text>L-glutamyl-tRNA(Gln) + L-glutamine + ATP + H2O = L-glutaminyl-tRNA(Gln) + L-glutamate + ADP + phosphate + H(+)</text>
        <dbReference type="Rhea" id="RHEA:17521"/>
        <dbReference type="Rhea" id="RHEA-COMP:9681"/>
        <dbReference type="Rhea" id="RHEA-COMP:9684"/>
        <dbReference type="ChEBI" id="CHEBI:15377"/>
        <dbReference type="ChEBI" id="CHEBI:15378"/>
        <dbReference type="ChEBI" id="CHEBI:29985"/>
        <dbReference type="ChEBI" id="CHEBI:30616"/>
        <dbReference type="ChEBI" id="CHEBI:43474"/>
        <dbReference type="ChEBI" id="CHEBI:58359"/>
        <dbReference type="ChEBI" id="CHEBI:78520"/>
        <dbReference type="ChEBI" id="CHEBI:78521"/>
        <dbReference type="ChEBI" id="CHEBI:456216"/>
    </reaction>
</comment>
<dbReference type="GO" id="GO:0050566">
    <property type="term" value="F:asparaginyl-tRNA synthase (glutamine-hydrolyzing) activity"/>
    <property type="evidence" value="ECO:0007669"/>
    <property type="project" value="RHEA"/>
</dbReference>
<sequence>MRKRWKPSNRTQPVSLDIATIRRIARLARLALSEDESEKMCGELNEILTFIEQLLEVDVEGIPPMTSVVPTTMKMRQDVVTEGNHAEEIVANAPLSERNFFLVPNILE</sequence>
<proteinExistence type="inferred from homology"/>
<comment type="function">
    <text evidence="2">Allows the formation of correctly charged Asn-tRNA(Asn) or Gln-tRNA(Gln) through the transamidation of misacylated Asp-tRNA(Asn) or Glu-tRNA(Gln) in organisms which lack either or both of asparaginyl-tRNA or glutaminyl-tRNA synthetases. The reaction takes place in the presence of glutamine and ATP through an activated phospho-Asp-tRNA(Asn) or phospho-Glu-tRNA(Gln).</text>
</comment>
<keyword evidence="2" id="KW-0547">Nucleotide-binding</keyword>
<keyword evidence="1 2" id="KW-0436">Ligase</keyword>
<dbReference type="InterPro" id="IPR003837">
    <property type="entry name" value="GatC"/>
</dbReference>
<dbReference type="GO" id="GO:0050567">
    <property type="term" value="F:glutaminyl-tRNA synthase (glutamine-hydrolyzing) activity"/>
    <property type="evidence" value="ECO:0007669"/>
    <property type="project" value="UniProtKB-UniRule"/>
</dbReference>
<keyword evidence="2" id="KW-0067">ATP-binding</keyword>
<dbReference type="Proteomes" id="UP000007735">
    <property type="component" value="Plasmid pSfHH103c"/>
</dbReference>
<protein>
    <recommendedName>
        <fullName evidence="2">Aspartyl/glutamyl-tRNA(Asn/Gln) amidotransferase subunit C</fullName>
        <shortName evidence="2">Asp/Glu-ADT subunit C</shortName>
        <ecNumber evidence="2">6.3.5.-</ecNumber>
    </recommendedName>
</protein>
<comment type="similarity">
    <text evidence="2">Belongs to the GatC family.</text>
</comment>
<dbReference type="Pfam" id="PF02686">
    <property type="entry name" value="GatC"/>
    <property type="match status" value="1"/>
</dbReference>
<dbReference type="GO" id="GO:0006412">
    <property type="term" value="P:translation"/>
    <property type="evidence" value="ECO:0007669"/>
    <property type="project" value="UniProtKB-UniRule"/>
</dbReference>
<evidence type="ECO:0000256" key="2">
    <source>
        <dbReference type="HAMAP-Rule" id="MF_00122"/>
    </source>
</evidence>
<dbReference type="EMBL" id="HE616893">
    <property type="protein sequence ID" value="CCE98626.1"/>
    <property type="molecule type" value="Genomic_DNA"/>
</dbReference>
<reference evidence="3 4" key="1">
    <citation type="journal article" date="2012" name="J. Bacteriol.">
        <title>Genome sequence of the soybean symbiont Sinorhizobium fredii HH103.</title>
        <authorList>
            <person name="Weidner S."/>
            <person name="Becker A."/>
            <person name="Bonilla I."/>
            <person name="Jaenicke S."/>
            <person name="Lloret J."/>
            <person name="Margaret I."/>
            <person name="Puhler A."/>
            <person name="Ruiz-Sainz J.E."/>
            <person name="Schneiker-Bekel S."/>
            <person name="Szczepanowski R."/>
            <person name="Vinardell J.M."/>
            <person name="Zehner S."/>
            <person name="Gottfert M."/>
        </authorList>
    </citation>
    <scope>NUCLEOTIDE SEQUENCE [LARGE SCALE GENOMIC DNA]</scope>
    <source>
        <strain evidence="3 4">HH103</strain>
        <plasmid evidence="4">pSfHH103c</plasmid>
    </source>
</reference>
<name>G9AC47_SINF1</name>
<dbReference type="eggNOG" id="COG0721">
    <property type="taxonomic scope" value="Bacteria"/>
</dbReference>
<evidence type="ECO:0000256" key="1">
    <source>
        <dbReference type="ARBA" id="ARBA00022598"/>
    </source>
</evidence>
<comment type="catalytic activity">
    <reaction evidence="2">
        <text>L-aspartyl-tRNA(Asn) + L-glutamine + ATP + H2O = L-asparaginyl-tRNA(Asn) + L-glutamate + ADP + phosphate + 2 H(+)</text>
        <dbReference type="Rhea" id="RHEA:14513"/>
        <dbReference type="Rhea" id="RHEA-COMP:9674"/>
        <dbReference type="Rhea" id="RHEA-COMP:9677"/>
        <dbReference type="ChEBI" id="CHEBI:15377"/>
        <dbReference type="ChEBI" id="CHEBI:15378"/>
        <dbReference type="ChEBI" id="CHEBI:29985"/>
        <dbReference type="ChEBI" id="CHEBI:30616"/>
        <dbReference type="ChEBI" id="CHEBI:43474"/>
        <dbReference type="ChEBI" id="CHEBI:58359"/>
        <dbReference type="ChEBI" id="CHEBI:78515"/>
        <dbReference type="ChEBI" id="CHEBI:78516"/>
        <dbReference type="ChEBI" id="CHEBI:456216"/>
    </reaction>
</comment>
<evidence type="ECO:0000313" key="3">
    <source>
        <dbReference type="EMBL" id="CCE98626.1"/>
    </source>
</evidence>
<evidence type="ECO:0000313" key="4">
    <source>
        <dbReference type="Proteomes" id="UP000007735"/>
    </source>
</evidence>
<dbReference type="GO" id="GO:0005524">
    <property type="term" value="F:ATP binding"/>
    <property type="evidence" value="ECO:0007669"/>
    <property type="project" value="UniProtKB-KW"/>
</dbReference>
<dbReference type="PANTHER" id="PTHR15004">
    <property type="entry name" value="GLUTAMYL-TRNA(GLN) AMIDOTRANSFERASE SUBUNIT C, MITOCHONDRIAL"/>
    <property type="match status" value="1"/>
</dbReference>
<comment type="subunit">
    <text evidence="2">Heterotrimer of A, B and C subunits.</text>
</comment>
<dbReference type="HAMAP" id="MF_00122">
    <property type="entry name" value="GatC"/>
    <property type="match status" value="1"/>
</dbReference>
<organism evidence="3 4">
    <name type="scientific">Sinorhizobium fredii (strain HH103)</name>
    <dbReference type="NCBI Taxonomy" id="1117943"/>
    <lineage>
        <taxon>Bacteria</taxon>
        <taxon>Pseudomonadati</taxon>
        <taxon>Pseudomonadota</taxon>
        <taxon>Alphaproteobacteria</taxon>
        <taxon>Hyphomicrobiales</taxon>
        <taxon>Rhizobiaceae</taxon>
        <taxon>Sinorhizobium/Ensifer group</taxon>
        <taxon>Sinorhizobium</taxon>
    </lineage>
</organism>
<dbReference type="HOGENOM" id="CLU_105899_2_0_5"/>
<dbReference type="KEGG" id="sfh:SFHH103_04136"/>
<dbReference type="AlphaFoldDB" id="G9AC47"/>
<dbReference type="SUPFAM" id="SSF141000">
    <property type="entry name" value="Glu-tRNAGln amidotransferase C subunit"/>
    <property type="match status" value="1"/>
</dbReference>
<dbReference type="InterPro" id="IPR036113">
    <property type="entry name" value="Asp/Glu-ADT_sf_sub_c"/>
</dbReference>
<dbReference type="PATRIC" id="fig|380.5.peg.4341"/>
<keyword evidence="2" id="KW-0648">Protein biosynthesis</keyword>
<gene>
    <name evidence="2 3" type="primary">gatC</name>
    <name evidence="3" type="ordered locus">SFHH103_04136</name>
</gene>
<dbReference type="EC" id="6.3.5.-" evidence="2"/>
<dbReference type="NCBIfam" id="TIGR00135">
    <property type="entry name" value="gatC"/>
    <property type="match status" value="1"/>
</dbReference>
<dbReference type="PANTHER" id="PTHR15004:SF0">
    <property type="entry name" value="GLUTAMYL-TRNA(GLN) AMIDOTRANSFERASE SUBUNIT C, MITOCHONDRIAL"/>
    <property type="match status" value="1"/>
</dbReference>
<dbReference type="Gene3D" id="1.10.20.60">
    <property type="entry name" value="Glu-tRNAGln amidotransferase C subunit, N-terminal domain"/>
    <property type="match status" value="1"/>
</dbReference>
<keyword evidence="3" id="KW-0614">Plasmid</keyword>
<geneLocation type="plasmid" evidence="3 4">
    <name>pSfHH103c</name>
</geneLocation>
<dbReference type="GO" id="GO:0070681">
    <property type="term" value="P:glutaminyl-tRNAGln biosynthesis via transamidation"/>
    <property type="evidence" value="ECO:0007669"/>
    <property type="project" value="TreeGrafter"/>
</dbReference>
<dbReference type="GO" id="GO:0006450">
    <property type="term" value="P:regulation of translational fidelity"/>
    <property type="evidence" value="ECO:0007669"/>
    <property type="project" value="InterPro"/>
</dbReference>
<accession>G9AC47</accession>